<keyword evidence="1" id="KW-0472">Membrane</keyword>
<accession>A0A0A9AVT4</accession>
<dbReference type="AlphaFoldDB" id="A0A0A9AVT4"/>
<evidence type="ECO:0000256" key="1">
    <source>
        <dbReference type="SAM" id="Phobius"/>
    </source>
</evidence>
<organism evidence="2">
    <name type="scientific">Arundo donax</name>
    <name type="common">Giant reed</name>
    <name type="synonym">Donax arundinaceus</name>
    <dbReference type="NCBI Taxonomy" id="35708"/>
    <lineage>
        <taxon>Eukaryota</taxon>
        <taxon>Viridiplantae</taxon>
        <taxon>Streptophyta</taxon>
        <taxon>Embryophyta</taxon>
        <taxon>Tracheophyta</taxon>
        <taxon>Spermatophyta</taxon>
        <taxon>Magnoliopsida</taxon>
        <taxon>Liliopsida</taxon>
        <taxon>Poales</taxon>
        <taxon>Poaceae</taxon>
        <taxon>PACMAD clade</taxon>
        <taxon>Arundinoideae</taxon>
        <taxon>Arundineae</taxon>
        <taxon>Arundo</taxon>
    </lineage>
</organism>
<reference evidence="2" key="2">
    <citation type="journal article" date="2015" name="Data Brief">
        <title>Shoot transcriptome of the giant reed, Arundo donax.</title>
        <authorList>
            <person name="Barrero R.A."/>
            <person name="Guerrero F.D."/>
            <person name="Moolhuijzen P."/>
            <person name="Goolsby J.A."/>
            <person name="Tidwell J."/>
            <person name="Bellgard S.E."/>
            <person name="Bellgard M.I."/>
        </authorList>
    </citation>
    <scope>NUCLEOTIDE SEQUENCE</scope>
    <source>
        <tissue evidence="2">Shoot tissue taken approximately 20 cm above the soil surface</tissue>
    </source>
</reference>
<feature type="transmembrane region" description="Helical" evidence="1">
    <location>
        <begin position="32"/>
        <end position="53"/>
    </location>
</feature>
<name>A0A0A9AVT4_ARUDO</name>
<sequence length="67" mass="7562">MHYTLDLAYICITHPGFKIPVSNQLWQNKSLFEVYCVCSFALMIISSATVLYIMGSSDTVRCTCVSF</sequence>
<protein>
    <submittedName>
        <fullName evidence="2">Uncharacterized protein</fullName>
    </submittedName>
</protein>
<dbReference type="EMBL" id="GBRH01242031">
    <property type="protein sequence ID" value="JAD55864.1"/>
    <property type="molecule type" value="Transcribed_RNA"/>
</dbReference>
<reference evidence="2" key="1">
    <citation type="submission" date="2014-09" db="EMBL/GenBank/DDBJ databases">
        <authorList>
            <person name="Magalhaes I.L.F."/>
            <person name="Oliveira U."/>
            <person name="Santos F.R."/>
            <person name="Vidigal T.H.D.A."/>
            <person name="Brescovit A.D."/>
            <person name="Santos A.J."/>
        </authorList>
    </citation>
    <scope>NUCLEOTIDE SEQUENCE</scope>
    <source>
        <tissue evidence="2">Shoot tissue taken approximately 20 cm above the soil surface</tissue>
    </source>
</reference>
<evidence type="ECO:0000313" key="2">
    <source>
        <dbReference type="EMBL" id="JAD55864.1"/>
    </source>
</evidence>
<keyword evidence="1" id="KW-0812">Transmembrane</keyword>
<proteinExistence type="predicted"/>
<keyword evidence="1" id="KW-1133">Transmembrane helix</keyword>